<feature type="compositionally biased region" description="Polar residues" evidence="5">
    <location>
        <begin position="666"/>
        <end position="687"/>
    </location>
</feature>
<feature type="compositionally biased region" description="Basic and acidic residues" evidence="5">
    <location>
        <begin position="1763"/>
        <end position="1776"/>
    </location>
</feature>
<feature type="region of interest" description="Disordered" evidence="5">
    <location>
        <begin position="1886"/>
        <end position="1914"/>
    </location>
</feature>
<evidence type="ECO:0000313" key="8">
    <source>
        <dbReference type="Proteomes" id="UP000230002"/>
    </source>
</evidence>
<feature type="compositionally biased region" description="Low complexity" evidence="5">
    <location>
        <begin position="977"/>
        <end position="998"/>
    </location>
</feature>
<organism evidence="7 8">
    <name type="scientific">Ganoderma sinense ZZ0214-1</name>
    <dbReference type="NCBI Taxonomy" id="1077348"/>
    <lineage>
        <taxon>Eukaryota</taxon>
        <taxon>Fungi</taxon>
        <taxon>Dikarya</taxon>
        <taxon>Basidiomycota</taxon>
        <taxon>Agaricomycotina</taxon>
        <taxon>Agaricomycetes</taxon>
        <taxon>Polyporales</taxon>
        <taxon>Polyporaceae</taxon>
        <taxon>Ganoderma</taxon>
    </lineage>
</organism>
<feature type="region of interest" description="Disordered" evidence="5">
    <location>
        <begin position="754"/>
        <end position="852"/>
    </location>
</feature>
<feature type="region of interest" description="Disordered" evidence="5">
    <location>
        <begin position="1950"/>
        <end position="1969"/>
    </location>
</feature>
<dbReference type="InterPro" id="IPR039462">
    <property type="entry name" value="Nup159/Nup146_N"/>
</dbReference>
<evidence type="ECO:0000256" key="2">
    <source>
        <dbReference type="ARBA" id="ARBA00022448"/>
    </source>
</evidence>
<feature type="region of interest" description="Disordered" evidence="5">
    <location>
        <begin position="438"/>
        <end position="480"/>
    </location>
</feature>
<feature type="compositionally biased region" description="Polar residues" evidence="5">
    <location>
        <begin position="1021"/>
        <end position="1034"/>
    </location>
</feature>
<feature type="compositionally biased region" description="Polar residues" evidence="5">
    <location>
        <begin position="966"/>
        <end position="976"/>
    </location>
</feature>
<dbReference type="Gene3D" id="2.130.10.10">
    <property type="entry name" value="YVTN repeat-like/Quinoprotein amine dehydrogenase"/>
    <property type="match status" value="1"/>
</dbReference>
<protein>
    <submittedName>
        <fullName evidence="7">Transporter</fullName>
    </submittedName>
</protein>
<feature type="region of interest" description="Disordered" evidence="5">
    <location>
        <begin position="1"/>
        <end position="21"/>
    </location>
</feature>
<feature type="compositionally biased region" description="Gly residues" evidence="5">
    <location>
        <begin position="562"/>
        <end position="576"/>
    </location>
</feature>
<feature type="compositionally biased region" description="Low complexity" evidence="5">
    <location>
        <begin position="1470"/>
        <end position="1479"/>
    </location>
</feature>
<dbReference type="OrthoDB" id="248320at2759"/>
<dbReference type="Proteomes" id="UP000230002">
    <property type="component" value="Unassembled WGS sequence"/>
</dbReference>
<feature type="region of interest" description="Disordered" evidence="5">
    <location>
        <begin position="1083"/>
        <end position="1517"/>
    </location>
</feature>
<dbReference type="EMBL" id="AYKW01000018">
    <property type="protein sequence ID" value="PIL29894.1"/>
    <property type="molecule type" value="Genomic_DNA"/>
</dbReference>
<dbReference type="SUPFAM" id="SSF117289">
    <property type="entry name" value="Nucleoporin domain"/>
    <property type="match status" value="1"/>
</dbReference>
<sequence length="1969" mass="202437">MNVNQIQPPPQPQLQTFSKDASQKDADFLSLKLLNRRSRLRLSPEPIPLDDLPPTTRLFAVANSRRWFAAAVRASDASYALFLSPLADLRVAFTSSTSDGPLALNPSTTIALQTRIPHIVIVTRDDSRILVAFTDGSIGVFGWSTPAPLFTFSPSGPKPVRGIFPSTGDSHIVAILRDSGIHPSVELLDVHNMVSVGAWNSGGSPGTNVTSVSWSPKGKQIAIGLENGDVVTFSPSDTSSAKSIVPHPLSVDGQSVISLQWLSNTEFHGIYAAASSLAPDSEQTHLILSLEPKANFTGDIKLATPYLPFPGLRPPGSFVVMLKNWEPYRFLLFIGDSTSSDVGLIGSLANATSPAESWYNLALEEDSTPSVPLDKDLNETVLLGLELDVTDTETFRYTGVSGEVVDVPAPPIMYLYASDGTLTGWHIIQTQGVPYPDMSASATPVPSSPAATTTLAPQSSALGASQSTSTTSPATTGTGAFVSVPPSNVTAIPSSGGAFGFSAFSGTTPAFGTTSFGFSQQSQPQEPQTPSPFQAPPLSAPTMSVEMTSATDDSMASETESGFGGLSLGGGSGGSKTGTTNSMFGPFGNTAQQVAPSAFGSGGPNTSPTFETFGSGPVKPAVGFGAFAGTGSSAFGSSSGFGGSVFRSGGAFSSGASNAGSGAFSTTQPPSVESKPTSGFGQSDFSASGTNPAFGSSSFGQSSFGQSPAFGKSAFSSSSFGTPTSSQPGATSTFGSGANAGGFAAFASQGTSSFGAVAQRSTDSKPVWAASDTSQGKPQESTSSTPSTFGDSSGTNAFSSSTTAETSSTTASTPARGAFAGLSQSNKSGTSGGMFGQTTFGSPSLSQSAFGQSSFGQSSALLADSTKSTVTGTFGGGGGFGSFATGPSAFGTTLAKDAKPAWAAAPSGITSEKQPSTVFGLRTSVTTPSAFSSTPSASSATTDTTTPSTSPEKTVLPVSTPLATPPVTSKATSDTKTPAAVTSTSTTPPSAAPASVSAFGSLKTSSTGFSSLQPGFGAFGSGNTTPSSSPFSQKSGGTSTTLTSLFESVGAATTTPQSKVGAPKFGASSFGTSSFTSTGFFGKSSASTSTIPTTPETPPNVASKSAFSTFGGSPSPFGATSGSSGKSFGDLLRQKEGEKFEDEKRDEGFSRTAEEWKRPVSVFAQLKEAAAETGKDGEDKDADGEEEGPGDTSFRSFEDGSEGEDVLDDFLKSDEEDLPSEEEGDGEEEELEVAEVADDTGDSGRTAGPATPAAKRLVQKPSSVFGISFTPASPTEPKDHGESSKPPFTRAASTTPPGSPAAGELGSAPAVSRAASAPPAGVPGLTPGLLGIGRPSTRPTRSSPLASRPISGDDEGDEEEEEPSHSPLETKKARSASPAVPVSVAAPSRPKTPPALFGPATAPPKAVPFMLSPATSPITKPPSSDGGKPSDTGKSALSGPATCGAGLPSTPVSQGGFFAQQPLGSVLPSAATPTAVPAAGQKPCVPTPSSVLSSPFTKPGSPANTPPPSSPASAFPLATSTSTHLLGLPQVGGTPAPRPESPAQSMLTEFTHLYNTLTRDLDDLKTLATQASLRAAQLRWSDGRAKTADDLTEPTKWVMSDLTQFNHIVKQVELGLEKWEKEKATCILHLRDLESDMLKGSTREEEVERFSKASKDAEFARMLKQRTLTPDHLETQVQLRRDVRAIRGRIQQLEEYIQASKKKLNSVKNGKPSFKPPSLDTINRTYRNIDAAIEQEEDDLANLAERIAQLELTTTQFSSSASARDRRLPDRNNQRVGREVTPNIAASTAAALNAERSAQKLKKALLSARKQPLLNTKAVDAIPQERGGKGQKALQPDFSLNAEMAFAAGLNSGITASTSGGEPSTPQWSAPPRWSLPAFNIDLNTSPTSGLSGGRSRGQREKQHAKPIQMNQGVKSTLPPPPAGFSWGPVPIIQPKTTISILAGFGNLKGKGKEENGLSDSWVADDFGK</sequence>
<feature type="compositionally biased region" description="Polar residues" evidence="5">
    <location>
        <begin position="1002"/>
        <end position="1013"/>
    </location>
</feature>
<feature type="compositionally biased region" description="Polar residues" evidence="5">
    <location>
        <begin position="541"/>
        <end position="556"/>
    </location>
</feature>
<feature type="compositionally biased region" description="Basic and acidic residues" evidence="5">
    <location>
        <begin position="1169"/>
        <end position="1178"/>
    </location>
</feature>
<feature type="region of interest" description="Disordered" evidence="5">
    <location>
        <begin position="512"/>
        <end position="614"/>
    </location>
</feature>
<feature type="region of interest" description="Disordered" evidence="5">
    <location>
        <begin position="657"/>
        <end position="687"/>
    </location>
</feature>
<feature type="compositionally biased region" description="Polar residues" evidence="5">
    <location>
        <begin position="908"/>
        <end position="917"/>
    </location>
</feature>
<evidence type="ECO:0000259" key="6">
    <source>
        <dbReference type="Pfam" id="PF16755"/>
    </source>
</evidence>
<keyword evidence="4" id="KW-0175">Coiled coil</keyword>
<feature type="compositionally biased region" description="Low complexity" evidence="5">
    <location>
        <begin position="439"/>
        <end position="480"/>
    </location>
</feature>
<feature type="compositionally biased region" description="Pro residues" evidence="5">
    <location>
        <begin position="527"/>
        <end position="539"/>
    </location>
</feature>
<proteinExistence type="predicted"/>
<feature type="compositionally biased region" description="Low complexity" evidence="5">
    <location>
        <begin position="799"/>
        <end position="813"/>
    </location>
</feature>
<evidence type="ECO:0000256" key="3">
    <source>
        <dbReference type="ARBA" id="ARBA00023242"/>
    </source>
</evidence>
<feature type="compositionally biased region" description="Acidic residues" evidence="5">
    <location>
        <begin position="1179"/>
        <end position="1189"/>
    </location>
</feature>
<feature type="region of interest" description="Disordered" evidence="5">
    <location>
        <begin position="901"/>
        <end position="1040"/>
    </location>
</feature>
<evidence type="ECO:0000256" key="1">
    <source>
        <dbReference type="ARBA" id="ARBA00004123"/>
    </source>
</evidence>
<feature type="compositionally biased region" description="Low complexity" evidence="5">
    <location>
        <begin position="1375"/>
        <end position="1389"/>
    </location>
</feature>
<evidence type="ECO:0000256" key="5">
    <source>
        <dbReference type="SAM" id="MobiDB-lite"/>
    </source>
</evidence>
<feature type="compositionally biased region" description="Low complexity" evidence="5">
    <location>
        <begin position="1291"/>
        <end position="1324"/>
    </location>
</feature>
<feature type="compositionally biased region" description="Polar residues" evidence="5">
    <location>
        <begin position="1100"/>
        <end position="1126"/>
    </location>
</feature>
<feature type="compositionally biased region" description="Acidic residues" evidence="5">
    <location>
        <begin position="1352"/>
        <end position="1362"/>
    </location>
</feature>
<dbReference type="InterPro" id="IPR015943">
    <property type="entry name" value="WD40/YVTN_repeat-like_dom_sf"/>
</dbReference>
<feature type="compositionally biased region" description="Low complexity" evidence="5">
    <location>
        <begin position="923"/>
        <end position="951"/>
    </location>
</feature>
<reference evidence="7 8" key="1">
    <citation type="journal article" date="2015" name="Sci. Rep.">
        <title>Chromosome-level genome map provides insights into diverse defense mechanisms in the medicinal fungus Ganoderma sinense.</title>
        <authorList>
            <person name="Zhu Y."/>
            <person name="Xu J."/>
            <person name="Sun C."/>
            <person name="Zhou S."/>
            <person name="Xu H."/>
            <person name="Nelson D.R."/>
            <person name="Qian J."/>
            <person name="Song J."/>
            <person name="Luo H."/>
            <person name="Xiang L."/>
            <person name="Li Y."/>
            <person name="Xu Z."/>
            <person name="Ji A."/>
            <person name="Wang L."/>
            <person name="Lu S."/>
            <person name="Hayward A."/>
            <person name="Sun W."/>
            <person name="Li X."/>
            <person name="Schwartz D.C."/>
            <person name="Wang Y."/>
            <person name="Chen S."/>
        </authorList>
    </citation>
    <scope>NUCLEOTIDE SEQUENCE [LARGE SCALE GENOMIC DNA]</scope>
    <source>
        <strain evidence="7 8">ZZ0214-1</strain>
    </source>
</reference>
<dbReference type="STRING" id="1077348.A0A2G8S828"/>
<feature type="region of interest" description="Disordered" evidence="5">
    <location>
        <begin position="1755"/>
        <end position="1776"/>
    </location>
</feature>
<feature type="region of interest" description="Disordered" evidence="5">
    <location>
        <begin position="710"/>
        <end position="738"/>
    </location>
</feature>
<feature type="coiled-coil region" evidence="4">
    <location>
        <begin position="1683"/>
        <end position="1753"/>
    </location>
</feature>
<keyword evidence="3" id="KW-0539">Nucleus</keyword>
<feature type="compositionally biased region" description="Polar residues" evidence="5">
    <location>
        <begin position="1487"/>
        <end position="1496"/>
    </location>
</feature>
<feature type="compositionally biased region" description="Polar residues" evidence="5">
    <location>
        <begin position="771"/>
        <end position="798"/>
    </location>
</feature>
<evidence type="ECO:0000256" key="4">
    <source>
        <dbReference type="SAM" id="Coils"/>
    </source>
</evidence>
<accession>A0A2G8S828</accession>
<feature type="compositionally biased region" description="Low complexity" evidence="5">
    <location>
        <begin position="1083"/>
        <end position="1094"/>
    </location>
</feature>
<feature type="domain" description="Nucleoporin Nup159/Nup146 N-terminal" evidence="6">
    <location>
        <begin position="54"/>
        <end position="395"/>
    </location>
</feature>
<feature type="compositionally biased region" description="Acidic residues" evidence="5">
    <location>
        <begin position="1199"/>
        <end position="1241"/>
    </location>
</feature>
<feature type="region of interest" description="Disordered" evidence="5">
    <location>
        <begin position="868"/>
        <end position="889"/>
    </location>
</feature>
<feature type="compositionally biased region" description="Low complexity" evidence="5">
    <location>
        <begin position="512"/>
        <end position="526"/>
    </location>
</feature>
<feature type="compositionally biased region" description="Polar residues" evidence="5">
    <location>
        <begin position="1413"/>
        <end position="1422"/>
    </location>
</feature>
<keyword evidence="8" id="KW-1185">Reference proteome</keyword>
<name>A0A2G8S828_9APHY</name>
<dbReference type="GO" id="GO:0005634">
    <property type="term" value="C:nucleus"/>
    <property type="evidence" value="ECO:0007669"/>
    <property type="project" value="UniProtKB-SubCell"/>
</dbReference>
<dbReference type="Pfam" id="PF16755">
    <property type="entry name" value="Beta-prop_NUP159_NUP214"/>
    <property type="match status" value="1"/>
</dbReference>
<gene>
    <name evidence="7" type="ORF">GSI_08103</name>
</gene>
<comment type="caution">
    <text evidence="7">The sequence shown here is derived from an EMBL/GenBank/DDBJ whole genome shotgun (WGS) entry which is preliminary data.</text>
</comment>
<evidence type="ECO:0000313" key="7">
    <source>
        <dbReference type="EMBL" id="PIL29894.1"/>
    </source>
</evidence>
<keyword evidence="2" id="KW-0813">Transport</keyword>
<feature type="compositionally biased region" description="Basic and acidic residues" evidence="5">
    <location>
        <begin position="1132"/>
        <end position="1158"/>
    </location>
</feature>
<comment type="subcellular location">
    <subcellularLocation>
        <location evidence="1">Nucleus</location>
    </subcellularLocation>
</comment>